<protein>
    <submittedName>
        <fullName evidence="3">Uncharacterized protein</fullName>
    </submittedName>
</protein>
<feature type="region of interest" description="Disordered" evidence="1">
    <location>
        <begin position="203"/>
        <end position="231"/>
    </location>
</feature>
<keyword evidence="2" id="KW-0472">Membrane</keyword>
<feature type="transmembrane region" description="Helical" evidence="2">
    <location>
        <begin position="822"/>
        <end position="845"/>
    </location>
</feature>
<feature type="transmembrane region" description="Helical" evidence="2">
    <location>
        <begin position="521"/>
        <end position="541"/>
    </location>
</feature>
<keyword evidence="2" id="KW-1133">Transmembrane helix</keyword>
<sequence length="898" mass="98542">MHPLQKSGFRPVTVEEEMDRQGNQAIFAADANHRVEERDMTVGYRMENALPVQTRLEHADTTYYGGAYDVNDSSHFSKTGRIGLEIYEREADWDAVSSIGSIKKDRRPTPNYKPIPFRLWFLGPLVGIILALIVMIGVAVHTLPDGTRAATPKAIINETDLHAREAIPSHLIERGTDEIPRAEAHQGVGTERPENFNTVTMFHGRDNQGSGKEGAKDNNNNNNNSNKGTGSMSVCYQKTVTVTDDDNAIIVATTTVTSYVALQSDIVVGTIMTMPPADSDPLPRLEARACIDGGVRTVTEHIAVPKIVTVTVWETIEGPISSGTWDEPPPSFIPGIFVAVTSTLDIHETVGETALSAQTVNPTPSEDREELPITMLTMITKTLKDENNQPTQTTTMWVHASLTETVLTDSDGRATKTQEYYRLSPPVTTTFILLLPSSTTVLVAYSITEAEYFTGFMLPTLLATLLMIPIRMLDHVAKLYHPFHVMASSLEGARVDRSIYWKAVGLKTFVTRFQGISRGQILLTFTGALMLVSVALVPLSAEALRIILQGEECHSGQGNASNCAITMGVFPVPAQIAMGLLGIMAVLSIAVVTILWRHKTGVEAKPWNLSEMAKLSSHPDMQFLLSQLPQDRGRISEKEAMRVLRSSSYVLDYWHEGSESGYGVVPVAPMPYSMEERRRTFNPTLSGGEASGKKVMPFSVLTTWGRMVLLTTLLGILAIIISYYMLGSKSSLNRFLSSETLGVRLALMSPYQMMYTDRKRVRQAVNMHVPTNAFSGIFHALTPSSRNFYLAAVAFTAILSEFLPALLSNVPYKVIQTRTSHMVCIWASVAILSIMCILVTASFFISWPHMPVDPSAVVGSMYYVSQVNGDAQQQAMSGAGEESLANEAGGYEAPYTPR</sequence>
<dbReference type="AlphaFoldDB" id="A0A8K0SL37"/>
<evidence type="ECO:0000313" key="3">
    <source>
        <dbReference type="EMBL" id="KAH7317077.1"/>
    </source>
</evidence>
<evidence type="ECO:0000313" key="4">
    <source>
        <dbReference type="Proteomes" id="UP000813444"/>
    </source>
</evidence>
<keyword evidence="2" id="KW-0812">Transmembrane</keyword>
<comment type="caution">
    <text evidence="3">The sequence shown here is derived from an EMBL/GenBank/DDBJ whole genome shotgun (WGS) entry which is preliminary data.</text>
</comment>
<proteinExistence type="predicted"/>
<accession>A0A8K0SL37</accession>
<feature type="transmembrane region" description="Helical" evidence="2">
    <location>
        <begin position="119"/>
        <end position="143"/>
    </location>
</feature>
<feature type="transmembrane region" description="Helical" evidence="2">
    <location>
        <begin position="703"/>
        <end position="726"/>
    </location>
</feature>
<feature type="transmembrane region" description="Helical" evidence="2">
    <location>
        <begin position="576"/>
        <end position="596"/>
    </location>
</feature>
<dbReference type="OrthoDB" id="5428901at2759"/>
<evidence type="ECO:0000256" key="2">
    <source>
        <dbReference type="SAM" id="Phobius"/>
    </source>
</evidence>
<keyword evidence="4" id="KW-1185">Reference proteome</keyword>
<dbReference type="Pfam" id="PF11915">
    <property type="entry name" value="DUF3433"/>
    <property type="match status" value="1"/>
</dbReference>
<feature type="region of interest" description="Disordered" evidence="1">
    <location>
        <begin position="876"/>
        <end position="898"/>
    </location>
</feature>
<feature type="transmembrane region" description="Helical" evidence="2">
    <location>
        <begin position="423"/>
        <end position="447"/>
    </location>
</feature>
<dbReference type="Proteomes" id="UP000813444">
    <property type="component" value="Unassembled WGS sequence"/>
</dbReference>
<gene>
    <name evidence="3" type="ORF">B0I35DRAFT_461586</name>
</gene>
<dbReference type="InterPro" id="IPR021840">
    <property type="entry name" value="DUF3433"/>
</dbReference>
<name>A0A8K0SL37_9HYPO</name>
<dbReference type="EMBL" id="JAGPNK010000008">
    <property type="protein sequence ID" value="KAH7317077.1"/>
    <property type="molecule type" value="Genomic_DNA"/>
</dbReference>
<reference evidence="3" key="1">
    <citation type="journal article" date="2021" name="Nat. Commun.">
        <title>Genetic determinants of endophytism in the Arabidopsis root mycobiome.</title>
        <authorList>
            <person name="Mesny F."/>
            <person name="Miyauchi S."/>
            <person name="Thiergart T."/>
            <person name="Pickel B."/>
            <person name="Atanasova L."/>
            <person name="Karlsson M."/>
            <person name="Huettel B."/>
            <person name="Barry K.W."/>
            <person name="Haridas S."/>
            <person name="Chen C."/>
            <person name="Bauer D."/>
            <person name="Andreopoulos W."/>
            <person name="Pangilinan J."/>
            <person name="LaButti K."/>
            <person name="Riley R."/>
            <person name="Lipzen A."/>
            <person name="Clum A."/>
            <person name="Drula E."/>
            <person name="Henrissat B."/>
            <person name="Kohler A."/>
            <person name="Grigoriev I.V."/>
            <person name="Martin F.M."/>
            <person name="Hacquard S."/>
        </authorList>
    </citation>
    <scope>NUCLEOTIDE SEQUENCE</scope>
    <source>
        <strain evidence="3">MPI-CAGE-CH-0235</strain>
    </source>
</reference>
<feature type="transmembrane region" description="Helical" evidence="2">
    <location>
        <begin position="453"/>
        <end position="473"/>
    </location>
</feature>
<evidence type="ECO:0000256" key="1">
    <source>
        <dbReference type="SAM" id="MobiDB-lite"/>
    </source>
</evidence>
<feature type="transmembrane region" description="Helical" evidence="2">
    <location>
        <begin position="788"/>
        <end position="810"/>
    </location>
</feature>
<organism evidence="3 4">
    <name type="scientific">Stachybotrys elegans</name>
    <dbReference type="NCBI Taxonomy" id="80388"/>
    <lineage>
        <taxon>Eukaryota</taxon>
        <taxon>Fungi</taxon>
        <taxon>Dikarya</taxon>
        <taxon>Ascomycota</taxon>
        <taxon>Pezizomycotina</taxon>
        <taxon>Sordariomycetes</taxon>
        <taxon>Hypocreomycetidae</taxon>
        <taxon>Hypocreales</taxon>
        <taxon>Stachybotryaceae</taxon>
        <taxon>Stachybotrys</taxon>
    </lineage>
</organism>